<dbReference type="Pfam" id="PF05996">
    <property type="entry name" value="Fe_bilin_red"/>
    <property type="match status" value="1"/>
</dbReference>
<sequence length="284" mass="33257">MESLSINFWLKPNPNSQFNNRIYFYKDKTKIKVGTQVISALSYQKFVDFAVEETKRRTHLMSSPLQVLDFGIFPKVAFDLPIFCANFFSSSSTNIIVLDLNPLHDVITNREYKEKYYKSLMPLSVKYAELLPWGGKLTGESLRFFSPIVIWTRFTSSQEKHDILFDAFSEYYETWLDLMEHAVEETAADQIMLNSEAQHKYLTWRAEKDPGHPMLRRLLGEERARNLLRSFLFNGVDELGSKTFLDYFPEYKLDDGTLNEKRSIMGKSFENRPWDSRGELIDNC</sequence>
<dbReference type="InterPro" id="IPR009249">
    <property type="entry name" value="Ferredoxin-dep_bilin_Rdtase"/>
</dbReference>
<dbReference type="OMA" id="FYDANQY"/>
<dbReference type="AlphaFoldDB" id="A0A803LFS4"/>
<accession>A0A803LFS4</accession>
<dbReference type="GO" id="GO:0050619">
    <property type="term" value="F:phytochromobilin:ferredoxin oxidoreductase activity"/>
    <property type="evidence" value="ECO:0007669"/>
    <property type="project" value="TreeGrafter"/>
</dbReference>
<dbReference type="Proteomes" id="UP000596660">
    <property type="component" value="Unplaced"/>
</dbReference>
<reference evidence="3" key="2">
    <citation type="submission" date="2021-03" db="UniProtKB">
        <authorList>
            <consortium name="EnsemblPlants"/>
        </authorList>
    </citation>
    <scope>IDENTIFICATION</scope>
</reference>
<evidence type="ECO:0000313" key="3">
    <source>
        <dbReference type="EnsemblPlants" id="AUR62012030-RA:cds"/>
    </source>
</evidence>
<dbReference type="PANTHER" id="PTHR34557">
    <property type="entry name" value="PHYTOCHROMOBILIN:FERREDOXIN OXIDOREDUCTASE, CHLOROPLASTIC"/>
    <property type="match status" value="1"/>
</dbReference>
<evidence type="ECO:0000256" key="1">
    <source>
        <dbReference type="ARBA" id="ARBA00006908"/>
    </source>
</evidence>
<reference evidence="3" key="1">
    <citation type="journal article" date="2017" name="Nature">
        <title>The genome of Chenopodium quinoa.</title>
        <authorList>
            <person name="Jarvis D.E."/>
            <person name="Ho Y.S."/>
            <person name="Lightfoot D.J."/>
            <person name="Schmoeckel S.M."/>
            <person name="Li B."/>
            <person name="Borm T.J.A."/>
            <person name="Ohyanagi H."/>
            <person name="Mineta K."/>
            <person name="Michell C.T."/>
            <person name="Saber N."/>
            <person name="Kharbatia N.M."/>
            <person name="Rupper R.R."/>
            <person name="Sharp A.R."/>
            <person name="Dally N."/>
            <person name="Boughton B.A."/>
            <person name="Woo Y.H."/>
            <person name="Gao G."/>
            <person name="Schijlen E.G.W.M."/>
            <person name="Guo X."/>
            <person name="Momin A.A."/>
            <person name="Negrao S."/>
            <person name="Al-Babili S."/>
            <person name="Gehring C."/>
            <person name="Roessner U."/>
            <person name="Jung C."/>
            <person name="Murphy K."/>
            <person name="Arold S.T."/>
            <person name="Gojobori T."/>
            <person name="van der Linden C.G."/>
            <person name="van Loo E.N."/>
            <person name="Jellen E.N."/>
            <person name="Maughan P.J."/>
            <person name="Tester M."/>
        </authorList>
    </citation>
    <scope>NUCLEOTIDE SEQUENCE [LARGE SCALE GENOMIC DNA]</scope>
    <source>
        <strain evidence="3">cv. PI 614886</strain>
    </source>
</reference>
<dbReference type="GO" id="GO:0010024">
    <property type="term" value="P:phytochromobilin biosynthetic process"/>
    <property type="evidence" value="ECO:0007669"/>
    <property type="project" value="InterPro"/>
</dbReference>
<dbReference type="Gene3D" id="3.40.1500.20">
    <property type="match status" value="1"/>
</dbReference>
<dbReference type="GO" id="GO:0050897">
    <property type="term" value="F:cobalt ion binding"/>
    <property type="evidence" value="ECO:0007669"/>
    <property type="project" value="InterPro"/>
</dbReference>
<evidence type="ECO:0000256" key="2">
    <source>
        <dbReference type="ARBA" id="ARBA00023002"/>
    </source>
</evidence>
<keyword evidence="2" id="KW-0560">Oxidoreductase</keyword>
<keyword evidence="4" id="KW-1185">Reference proteome</keyword>
<evidence type="ECO:0008006" key="5">
    <source>
        <dbReference type="Google" id="ProtNLM"/>
    </source>
</evidence>
<dbReference type="PANTHER" id="PTHR34557:SF1">
    <property type="entry name" value="PHYTOCHROMOBILIN:FERREDOXIN OXIDOREDUCTASE, CHLOROPLASTIC"/>
    <property type="match status" value="1"/>
</dbReference>
<evidence type="ECO:0000313" key="4">
    <source>
        <dbReference type="Proteomes" id="UP000596660"/>
    </source>
</evidence>
<dbReference type="EnsemblPlants" id="AUR62012030-RA">
    <property type="protein sequence ID" value="AUR62012030-RA:cds"/>
    <property type="gene ID" value="AUR62012030"/>
</dbReference>
<organism evidence="3 4">
    <name type="scientific">Chenopodium quinoa</name>
    <name type="common">Quinoa</name>
    <dbReference type="NCBI Taxonomy" id="63459"/>
    <lineage>
        <taxon>Eukaryota</taxon>
        <taxon>Viridiplantae</taxon>
        <taxon>Streptophyta</taxon>
        <taxon>Embryophyta</taxon>
        <taxon>Tracheophyta</taxon>
        <taxon>Spermatophyta</taxon>
        <taxon>Magnoliopsida</taxon>
        <taxon>eudicotyledons</taxon>
        <taxon>Gunneridae</taxon>
        <taxon>Pentapetalae</taxon>
        <taxon>Caryophyllales</taxon>
        <taxon>Chenopodiaceae</taxon>
        <taxon>Chenopodioideae</taxon>
        <taxon>Atripliceae</taxon>
        <taxon>Chenopodium</taxon>
    </lineage>
</organism>
<dbReference type="Gramene" id="AUR62012030-RA">
    <property type="protein sequence ID" value="AUR62012030-RA:cds"/>
    <property type="gene ID" value="AUR62012030"/>
</dbReference>
<protein>
    <recommendedName>
        <fullName evidence="5">Phytochromobilin:ferredoxin oxidoreductase</fullName>
    </recommendedName>
</protein>
<comment type="similarity">
    <text evidence="1">Belongs to the HY2 family.</text>
</comment>
<proteinExistence type="inferred from homology"/>
<name>A0A803LFS4_CHEQI</name>